<keyword evidence="15" id="KW-1185">Reference proteome</keyword>
<dbReference type="Gene3D" id="1.20.1640.10">
    <property type="entry name" value="Multidrug efflux transporter AcrB transmembrane domain"/>
    <property type="match status" value="2"/>
</dbReference>
<comment type="subcellular location">
    <subcellularLocation>
        <location evidence="1 9">Cell membrane</location>
        <topology evidence="1 9">Multi-pass membrane protein</topology>
    </subcellularLocation>
</comment>
<dbReference type="Pfam" id="PF02355">
    <property type="entry name" value="SecD_SecF_C"/>
    <property type="match status" value="2"/>
</dbReference>
<evidence type="ECO:0000256" key="7">
    <source>
        <dbReference type="ARBA" id="ARBA00023010"/>
    </source>
</evidence>
<evidence type="ECO:0000313" key="14">
    <source>
        <dbReference type="EMBL" id="XAF70259.1"/>
    </source>
</evidence>
<feature type="transmembrane region" description="Helical" evidence="9">
    <location>
        <begin position="394"/>
        <end position="417"/>
    </location>
</feature>
<comment type="similarity">
    <text evidence="10">Belongs to the SecD/SecF family. SecF subfamily.</text>
</comment>
<evidence type="ECO:0000256" key="3">
    <source>
        <dbReference type="ARBA" id="ARBA00022475"/>
    </source>
</evidence>
<dbReference type="Gene3D" id="3.30.70.3220">
    <property type="match status" value="1"/>
</dbReference>
<evidence type="ECO:0000256" key="9">
    <source>
        <dbReference type="HAMAP-Rule" id="MF_01463"/>
    </source>
</evidence>
<dbReference type="InterPro" id="IPR054384">
    <property type="entry name" value="SecDF_P1_head"/>
</dbReference>
<dbReference type="PANTHER" id="PTHR30081">
    <property type="entry name" value="PROTEIN-EXPORT MEMBRANE PROTEIN SEC"/>
    <property type="match status" value="1"/>
</dbReference>
<proteinExistence type="inferred from homology"/>
<evidence type="ECO:0000256" key="1">
    <source>
        <dbReference type="ARBA" id="ARBA00004651"/>
    </source>
</evidence>
<dbReference type="PRINTS" id="PR01755">
    <property type="entry name" value="SECFTRNLCASE"/>
</dbReference>
<evidence type="ECO:0000259" key="13">
    <source>
        <dbReference type="Pfam" id="PF22599"/>
    </source>
</evidence>
<feature type="transmembrane region" description="Helical" evidence="9">
    <location>
        <begin position="464"/>
        <end position="482"/>
    </location>
</feature>
<keyword evidence="8 9" id="KW-0472">Membrane</keyword>
<feature type="transmembrane region" description="Helical" evidence="9">
    <location>
        <begin position="712"/>
        <end position="733"/>
    </location>
</feature>
<dbReference type="HAMAP" id="MF_01464_B">
    <property type="entry name" value="SecF_B"/>
    <property type="match status" value="1"/>
</dbReference>
<dbReference type="HAMAP" id="MF_01463_B">
    <property type="entry name" value="SecD_B"/>
    <property type="match status" value="1"/>
</dbReference>
<accession>A0ABZ3ED55</accession>
<feature type="domain" description="Protein export membrane protein SecD/SecF C-terminal" evidence="11">
    <location>
        <begin position="245"/>
        <end position="416"/>
    </location>
</feature>
<feature type="transmembrane region" description="Helical" evidence="9">
    <location>
        <begin position="361"/>
        <end position="382"/>
    </location>
</feature>
<feature type="transmembrane region" description="Helical" evidence="9">
    <location>
        <begin position="684"/>
        <end position="706"/>
    </location>
</feature>
<dbReference type="EMBL" id="CP128355">
    <property type="protein sequence ID" value="XAF70259.1"/>
    <property type="molecule type" value="Genomic_DNA"/>
</dbReference>
<dbReference type="InterPro" id="IPR022646">
    <property type="entry name" value="SecD/SecF_CS"/>
</dbReference>
<dbReference type="NCBIfam" id="TIGR00916">
    <property type="entry name" value="2A0604s01"/>
    <property type="match status" value="2"/>
</dbReference>
<dbReference type="NCBIfam" id="TIGR00966">
    <property type="entry name" value="transloc_SecF"/>
    <property type="match status" value="1"/>
</dbReference>
<feature type="domain" description="Protein export membrane protein SecD/SecF C-terminal" evidence="11">
    <location>
        <begin position="558"/>
        <end position="736"/>
    </location>
</feature>
<dbReference type="InterPro" id="IPR022645">
    <property type="entry name" value="SecD/SecF_bac"/>
</dbReference>
<dbReference type="Proteomes" id="UP001436297">
    <property type="component" value="Chromosome"/>
</dbReference>
<evidence type="ECO:0000256" key="10">
    <source>
        <dbReference type="HAMAP-Rule" id="MF_01464"/>
    </source>
</evidence>
<feature type="transmembrane region" description="Helical" evidence="9">
    <location>
        <begin position="577"/>
        <end position="594"/>
    </location>
</feature>
<evidence type="ECO:0000256" key="8">
    <source>
        <dbReference type="ARBA" id="ARBA00023136"/>
    </source>
</evidence>
<gene>
    <name evidence="14" type="primary">secDF</name>
    <name evidence="9" type="synonym">secD</name>
    <name evidence="10" type="synonym">secF</name>
    <name evidence="14" type="ORF">QQM35_09310</name>
</gene>
<dbReference type="SUPFAM" id="SSF82866">
    <property type="entry name" value="Multidrug efflux transporter AcrB transmembrane domain"/>
    <property type="match status" value="2"/>
</dbReference>
<keyword evidence="4 9" id="KW-0812">Transmembrane</keyword>
<keyword evidence="2 9" id="KW-0813">Transport</keyword>
<comment type="subunit">
    <text evidence="9">Forms a complex with SecF. Part of the essential Sec protein translocation apparatus which comprises SecA, SecYEG and auxiliary proteins SecDF. Other proteins may also be involved.</text>
</comment>
<keyword evidence="3 9" id="KW-1003">Cell membrane</keyword>
<dbReference type="RefSeq" id="WP_251520142.1">
    <property type="nucleotide sequence ID" value="NZ_CP128355.1"/>
</dbReference>
<comment type="caution">
    <text evidence="9">Lacks conserved residue(s) required for the propagation of feature annotation.</text>
</comment>
<dbReference type="PANTHER" id="PTHR30081:SF1">
    <property type="entry name" value="PROTEIN TRANSLOCASE SUBUNIT SECD"/>
    <property type="match status" value="1"/>
</dbReference>
<feature type="domain" description="SecDF P1 head subdomain" evidence="13">
    <location>
        <begin position="121"/>
        <end position="244"/>
    </location>
</feature>
<dbReference type="Pfam" id="PF22599">
    <property type="entry name" value="SecDF_P1_head"/>
    <property type="match status" value="1"/>
</dbReference>
<feature type="transmembrane region" description="Helical" evidence="9">
    <location>
        <begin position="316"/>
        <end position="340"/>
    </location>
</feature>
<dbReference type="Pfam" id="PF21760">
    <property type="entry name" value="SecD_1st"/>
    <property type="match status" value="1"/>
</dbReference>
<dbReference type="NCBIfam" id="NF009581">
    <property type="entry name" value="PRK13024.1-1"/>
    <property type="match status" value="1"/>
</dbReference>
<dbReference type="InterPro" id="IPR022813">
    <property type="entry name" value="SecD/SecF_arch_bac"/>
</dbReference>
<evidence type="ECO:0000259" key="11">
    <source>
        <dbReference type="Pfam" id="PF02355"/>
    </source>
</evidence>
<dbReference type="NCBIfam" id="NF009584">
    <property type="entry name" value="PRK13024.1-4"/>
    <property type="match status" value="1"/>
</dbReference>
<feature type="domain" description="Protein translocase subunit SecDF P1" evidence="12">
    <location>
        <begin position="63"/>
        <end position="120"/>
    </location>
</feature>
<evidence type="ECO:0000256" key="5">
    <source>
        <dbReference type="ARBA" id="ARBA00022927"/>
    </source>
</evidence>
<dbReference type="InterPro" id="IPR048631">
    <property type="entry name" value="SecD_1st"/>
</dbReference>
<comment type="subunit">
    <text evidence="10">Forms a complex with SecD. Part of the essential Sec protein translocation apparatus which comprises SecA, SecYEG and auxiliary proteins SecDF. Other proteins may also be involved.</text>
</comment>
<dbReference type="Pfam" id="PF07549">
    <property type="entry name" value="Sec_GG"/>
    <property type="match status" value="1"/>
</dbReference>
<comment type="similarity">
    <text evidence="9">Belongs to the SecD/SecF family. SecD subfamily.</text>
</comment>
<keyword evidence="7 9" id="KW-0811">Translocation</keyword>
<feature type="transmembrane region" description="Helical" evidence="9">
    <location>
        <begin position="628"/>
        <end position="649"/>
    </location>
</feature>
<feature type="transmembrane region" description="Helical" evidence="9">
    <location>
        <begin position="290"/>
        <end position="310"/>
    </location>
</feature>
<evidence type="ECO:0000256" key="4">
    <source>
        <dbReference type="ARBA" id="ARBA00022692"/>
    </source>
</evidence>
<feature type="transmembrane region" description="Helical" evidence="9">
    <location>
        <begin position="267"/>
        <end position="285"/>
    </location>
</feature>
<evidence type="ECO:0000256" key="2">
    <source>
        <dbReference type="ARBA" id="ARBA00022448"/>
    </source>
</evidence>
<evidence type="ECO:0000256" key="6">
    <source>
        <dbReference type="ARBA" id="ARBA00022989"/>
    </source>
</evidence>
<name>A0ABZ3ED55_9STAP</name>
<sequence>MKKGSRIVAFLLLVVLLFAGMGLTYKKVVKDVNLGLDLQGGFEVLYQVNPLQKGDKVDDKAVKATAKTLENRVNVLGVSEPKIQVEDKNRIRVQLAGVKNQSQARDILSSQANLTIRDANDHVMLTGKDLKQGSAKQEFKQNTNQPAVTFKVKDSDKFRKVTEKISKKRENMMVVWLDYEKGDSYHKEKKKEENHKKPKYVSAASVDKPINSDSVEISGNFNGEEGVKKAKQIADLLNSGSLPVDLKEIYSNSVGAQFGQDALNKTVFASLIGIAAIYLFMIGFYRLPGLVATIALTAYIYLTLLAFNFISGVLTLPGLAALVLGVGMAVDANIIMYERIKDELKIGRTLKQAYKKANKSSFLTIVDAQLTTVIAAAVLFFFGESSVKGFATMLLLGILMIFVTAVFLSRGLLSLLVSSNFFKKSKWLFGVNKKNVHDINEGKDVHDLKTPYERINFMKLAKPLLSLSVLILLVGTIILFIFKLNLGIDFSSGTRVDFDSKDQVSDKKVTKVLEQKDFKPDQVSIGGNGKQGTVQFKKDLSKDEVSKVKSTIKDEFGKDPSVNTVSPVIGQELAKNAMLALAYAAIGIILYVTFRFEWRMGLASILSLLHDAFMIVAVFSLFRLEVDITFIAAVLTIIGYSINDTIVTFDRVRENLRKVKVITDKSQIDDIVNRSIRQTMTRSITTVLTVVIVVIALLILGASSIFNFSLALLIGLISGVFSSVFVAVPLWGIMKKRQLKKSDNNKLVVHKKKKSNDEKILV</sequence>
<organism evidence="14 15">
    <name type="scientific">Staphylococcus hsinchuensis</name>
    <dbReference type="NCBI Taxonomy" id="3051183"/>
    <lineage>
        <taxon>Bacteria</taxon>
        <taxon>Bacillati</taxon>
        <taxon>Bacillota</taxon>
        <taxon>Bacilli</taxon>
        <taxon>Bacillales</taxon>
        <taxon>Staphylococcaceae</taxon>
        <taxon>Staphylococcus</taxon>
    </lineage>
</organism>
<feature type="transmembrane region" description="Helical" evidence="9">
    <location>
        <begin position="601"/>
        <end position="622"/>
    </location>
</feature>
<reference evidence="14 15" key="1">
    <citation type="journal article" date="2024" name="Pathogens">
        <title>Staphylococcus hsinchuensis sp. nov., Isolated from Soymilk.</title>
        <authorList>
            <person name="Wang Y.T."/>
            <person name="Lin Y.C."/>
            <person name="Hsieh Y.H."/>
            <person name="Lin Y.T."/>
            <person name="Hamada M."/>
            <person name="Chen C.C."/>
            <person name="Liou J.S."/>
            <person name="Lee A.Y."/>
            <person name="Zhang W.L."/>
            <person name="Chen Y.T."/>
            <person name="Huang C.H."/>
        </authorList>
    </citation>
    <scope>NUCLEOTIDE SEQUENCE [LARGE SCALE GENOMIC DNA]</scope>
    <source>
        <strain evidence="14 15">H164</strain>
    </source>
</reference>
<dbReference type="InterPro" id="IPR005791">
    <property type="entry name" value="SecD"/>
</dbReference>
<comment type="function">
    <text evidence="9">Part of the Sec protein translocase complex. Interacts with the SecYEG preprotein conducting channel. SecDF uses the proton motive force (PMF) to complete protein translocation after the ATP-dependent function of SecA.</text>
</comment>
<dbReference type="InterPro" id="IPR005665">
    <property type="entry name" value="SecF_bac"/>
</dbReference>
<dbReference type="NCBIfam" id="TIGR01129">
    <property type="entry name" value="secD"/>
    <property type="match status" value="1"/>
</dbReference>
<protein>
    <recommendedName>
        <fullName evidence="9 10">Multifunctional fusion protein</fullName>
    </recommendedName>
    <domain>
        <recommendedName>
            <fullName evidence="9">Protein translocase subunit SecD</fullName>
        </recommendedName>
    </domain>
    <domain>
        <recommendedName>
            <fullName evidence="10">Protein-export membrane protein SecF</fullName>
        </recommendedName>
    </domain>
</protein>
<evidence type="ECO:0000313" key="15">
    <source>
        <dbReference type="Proteomes" id="UP001436297"/>
    </source>
</evidence>
<keyword evidence="6 9" id="KW-1133">Transmembrane helix</keyword>
<evidence type="ECO:0000259" key="12">
    <source>
        <dbReference type="Pfam" id="PF21760"/>
    </source>
</evidence>
<keyword evidence="5 9" id="KW-0653">Protein transport</keyword>
<dbReference type="InterPro" id="IPR055344">
    <property type="entry name" value="SecD_SecF_C_bact"/>
</dbReference>
<dbReference type="InterPro" id="IPR048634">
    <property type="entry name" value="SecD_SecF_C"/>
</dbReference>